<evidence type="ECO:0000313" key="2">
    <source>
        <dbReference type="Proteomes" id="UP000318815"/>
    </source>
</evidence>
<dbReference type="EMBL" id="VOHS01000010">
    <property type="protein sequence ID" value="TWW00261.1"/>
    <property type="molecule type" value="Genomic_DNA"/>
</dbReference>
<comment type="caution">
    <text evidence="1">The sequence shown here is derived from an EMBL/GenBank/DDBJ whole genome shotgun (WGS) entry which is preliminary data.</text>
</comment>
<dbReference type="OrthoDB" id="9806233at2"/>
<reference evidence="1 2" key="1">
    <citation type="submission" date="2019-08" db="EMBL/GenBank/DDBJ databases">
        <title>Whole genome sequencing of chitin degrading bacteria Chitinophaga pinensis YS16.</title>
        <authorList>
            <person name="Singh R.P."/>
            <person name="Manchanda G."/>
            <person name="Maurya I.K."/>
            <person name="Joshi N.K."/>
            <person name="Srivastava A.K."/>
        </authorList>
    </citation>
    <scope>NUCLEOTIDE SEQUENCE [LARGE SCALE GENOMIC DNA]</scope>
    <source>
        <strain evidence="1 2">YS-16</strain>
    </source>
</reference>
<gene>
    <name evidence="1" type="ORF">FEF09_13060</name>
</gene>
<evidence type="ECO:0000313" key="1">
    <source>
        <dbReference type="EMBL" id="TWW00261.1"/>
    </source>
</evidence>
<keyword evidence="2" id="KW-1185">Reference proteome</keyword>
<evidence type="ECO:0008006" key="3">
    <source>
        <dbReference type="Google" id="ProtNLM"/>
    </source>
</evidence>
<accession>A0A5C6LSM5</accession>
<proteinExistence type="predicted"/>
<protein>
    <recommendedName>
        <fullName evidence="3">HEAT repeat domain-containing protein</fullName>
    </recommendedName>
</protein>
<dbReference type="AlphaFoldDB" id="A0A5C6LSM5"/>
<dbReference type="Proteomes" id="UP000318815">
    <property type="component" value="Unassembled WGS sequence"/>
</dbReference>
<sequence length="147" mass="15755">MLQARFSDPAVRVLSQIKTSASRIAMELALDKAKGSGEIALIKALGDLQYLAAEGGITLRVASHHPILRRTALFALANIASEDSEPVLFAAAEKVNFAYDTTGATAAYLLFINNLGHNWPTAPAQTAANKILRQCKGDSPHIYVSLH</sequence>
<organism evidence="1 2">
    <name type="scientific">Chitinophaga pinensis</name>
    <dbReference type="NCBI Taxonomy" id="79329"/>
    <lineage>
        <taxon>Bacteria</taxon>
        <taxon>Pseudomonadati</taxon>
        <taxon>Bacteroidota</taxon>
        <taxon>Chitinophagia</taxon>
        <taxon>Chitinophagales</taxon>
        <taxon>Chitinophagaceae</taxon>
        <taxon>Chitinophaga</taxon>
    </lineage>
</organism>
<name>A0A5C6LSM5_9BACT</name>